<dbReference type="Proteomes" id="UP000703893">
    <property type="component" value="Unassembled WGS sequence"/>
</dbReference>
<gene>
    <name evidence="2" type="ORF">FJZ00_13925</name>
</gene>
<dbReference type="Gene3D" id="1.20.58.220">
    <property type="entry name" value="Phosphate transport system protein phou homolog 2, domain 2"/>
    <property type="match status" value="1"/>
</dbReference>
<protein>
    <submittedName>
        <fullName evidence="2">DUF47 domain-containing protein</fullName>
    </submittedName>
</protein>
<dbReference type="AlphaFoldDB" id="A0A937X7N1"/>
<comment type="caution">
    <text evidence="2">The sequence shown here is derived from an EMBL/GenBank/DDBJ whole genome shotgun (WGS) entry which is preliminary data.</text>
</comment>
<dbReference type="Pfam" id="PF01865">
    <property type="entry name" value="PhoU_div"/>
    <property type="match status" value="1"/>
</dbReference>
<dbReference type="PANTHER" id="PTHR37298">
    <property type="entry name" value="UPF0111 PROTEIN YKAA"/>
    <property type="match status" value="1"/>
</dbReference>
<sequence length="207" mass="23939">MLNLIPRDEVFFVMLDAAAKNALLAARQLRNLFEDFRDAPARVKEIRDLEHEGDKLTHKLLDRLDRTFITPIDREDLYALSRGLDDVVDAIYLVADRLLLYKIDQPTSEAISLARILVRCCEQVDSAMPLLATKARIRDVQRHCSEIDRLENLADRLQRDALMKLFEDPQDVMDVIKWKEFYQVLETAIDNTENVADFLRGIVLKAV</sequence>
<name>A0A937X7N1_9BACT</name>
<organism evidence="2 3">
    <name type="scientific">Candidatus Tanganyikabacteria bacterium</name>
    <dbReference type="NCBI Taxonomy" id="2961651"/>
    <lineage>
        <taxon>Bacteria</taxon>
        <taxon>Bacillati</taxon>
        <taxon>Candidatus Sericytochromatia</taxon>
        <taxon>Candidatus Tanganyikabacteria</taxon>
    </lineage>
</organism>
<dbReference type="InterPro" id="IPR052912">
    <property type="entry name" value="UPF0111_domain"/>
</dbReference>
<evidence type="ECO:0000256" key="1">
    <source>
        <dbReference type="ARBA" id="ARBA00008591"/>
    </source>
</evidence>
<reference evidence="2 3" key="1">
    <citation type="submission" date="2019-03" db="EMBL/GenBank/DDBJ databases">
        <title>Lake Tanganyika Metagenome-Assembled Genomes (MAGs).</title>
        <authorList>
            <person name="Tran P."/>
        </authorList>
    </citation>
    <scope>NUCLEOTIDE SEQUENCE [LARGE SCALE GENOMIC DNA]</scope>
    <source>
        <strain evidence="2">K_DeepCast_65m_m2_236</strain>
    </source>
</reference>
<dbReference type="InterPro" id="IPR018445">
    <property type="entry name" value="Put_Phosphate_transp_reg"/>
</dbReference>
<accession>A0A937X7N1</accession>
<dbReference type="PANTHER" id="PTHR37298:SF1">
    <property type="entry name" value="UPF0111 PROTEIN YKAA"/>
    <property type="match status" value="1"/>
</dbReference>
<evidence type="ECO:0000313" key="3">
    <source>
        <dbReference type="Proteomes" id="UP000703893"/>
    </source>
</evidence>
<comment type="similarity">
    <text evidence="1">Belongs to the UPF0111 family.</text>
</comment>
<dbReference type="InterPro" id="IPR038078">
    <property type="entry name" value="PhoU-like_sf"/>
</dbReference>
<evidence type="ECO:0000313" key="2">
    <source>
        <dbReference type="EMBL" id="MBM3276247.1"/>
    </source>
</evidence>
<dbReference type="EMBL" id="VGJX01000934">
    <property type="protein sequence ID" value="MBM3276247.1"/>
    <property type="molecule type" value="Genomic_DNA"/>
</dbReference>
<proteinExistence type="inferred from homology"/>